<dbReference type="CTD" id="8589242"/>
<dbReference type="WormBase" id="CBG24588">
    <property type="protein sequence ID" value="CBP48956"/>
    <property type="gene ID" value="WBGene00042663"/>
</dbReference>
<proteinExistence type="predicted"/>
<gene>
    <name evidence="2 4" type="ORF">CBG24588</name>
    <name evidence="2" type="ORF">CBG_24588</name>
</gene>
<dbReference type="RefSeq" id="XP_002647243.2">
    <property type="nucleotide sequence ID" value="XM_002647197.2"/>
</dbReference>
<keyword evidence="1" id="KW-0472">Membrane</keyword>
<evidence type="ECO:0000313" key="3">
    <source>
        <dbReference type="Proteomes" id="UP000008549"/>
    </source>
</evidence>
<dbReference type="PANTHER" id="PTHR46964">
    <property type="entry name" value="SERPENTINE RECEPTOR, CLASS I-RELATED"/>
    <property type="match status" value="1"/>
</dbReference>
<evidence type="ECO:0000313" key="4">
    <source>
        <dbReference type="WormBase" id="CBG24588"/>
    </source>
</evidence>
<evidence type="ECO:0000313" key="2">
    <source>
        <dbReference type="EMBL" id="CAP21160.2"/>
    </source>
</evidence>
<protein>
    <submittedName>
        <fullName evidence="2">Protein CBG24588</fullName>
    </submittedName>
</protein>
<name>A8WL15_CAEBR</name>
<dbReference type="GeneID" id="8589242"/>
<feature type="transmembrane region" description="Helical" evidence="1">
    <location>
        <begin position="170"/>
        <end position="191"/>
    </location>
</feature>
<reference evidence="2 3" key="2">
    <citation type="journal article" date="2011" name="PLoS Genet.">
        <title>Caenorhabditis briggsae recombinant inbred line genotypes reveal inter-strain incompatibility and the evolution of recombination.</title>
        <authorList>
            <person name="Ross J.A."/>
            <person name="Koboldt D.C."/>
            <person name="Staisch J.E."/>
            <person name="Chamberlin H.M."/>
            <person name="Gupta B.P."/>
            <person name="Miller R.D."/>
            <person name="Baird S.E."/>
            <person name="Haag E.S."/>
        </authorList>
    </citation>
    <scope>NUCLEOTIDE SEQUENCE [LARGE SCALE GENOMIC DNA]</scope>
    <source>
        <strain evidence="2 3">AF16</strain>
    </source>
</reference>
<dbReference type="OMA" id="CSFIKKH"/>
<dbReference type="Pfam" id="PF10327">
    <property type="entry name" value="7TM_GPCR_Sri"/>
    <property type="match status" value="1"/>
</dbReference>
<dbReference type="EMBL" id="HE601496">
    <property type="protein sequence ID" value="CAP21160.2"/>
    <property type="molecule type" value="Genomic_DNA"/>
</dbReference>
<reference evidence="2 3" key="1">
    <citation type="journal article" date="2003" name="PLoS Biol.">
        <title>The genome sequence of Caenorhabditis briggsae: a platform for comparative genomics.</title>
        <authorList>
            <person name="Stein L.D."/>
            <person name="Bao Z."/>
            <person name="Blasiar D."/>
            <person name="Blumenthal T."/>
            <person name="Brent M.R."/>
            <person name="Chen N."/>
            <person name="Chinwalla A."/>
            <person name="Clarke L."/>
            <person name="Clee C."/>
            <person name="Coghlan A."/>
            <person name="Coulson A."/>
            <person name="D'Eustachio P."/>
            <person name="Fitch D.H."/>
            <person name="Fulton L.A."/>
            <person name="Fulton R.E."/>
            <person name="Griffiths-Jones S."/>
            <person name="Harris T.W."/>
            <person name="Hillier L.W."/>
            <person name="Kamath R."/>
            <person name="Kuwabara P.E."/>
            <person name="Mardis E.R."/>
            <person name="Marra M.A."/>
            <person name="Miner T.L."/>
            <person name="Minx P."/>
            <person name="Mullikin J.C."/>
            <person name="Plumb R.W."/>
            <person name="Rogers J."/>
            <person name="Schein J.E."/>
            <person name="Sohrmann M."/>
            <person name="Spieth J."/>
            <person name="Stajich J.E."/>
            <person name="Wei C."/>
            <person name="Willey D."/>
            <person name="Wilson R.K."/>
            <person name="Durbin R."/>
            <person name="Waterston R.H."/>
        </authorList>
    </citation>
    <scope>NUCLEOTIDE SEQUENCE [LARGE SCALE GENOMIC DNA]</scope>
    <source>
        <strain evidence="2 3">AF16</strain>
    </source>
</reference>
<dbReference type="Proteomes" id="UP000008549">
    <property type="component" value="Unassembled WGS sequence"/>
</dbReference>
<dbReference type="InterPro" id="IPR019429">
    <property type="entry name" value="7TM_GPCR_serpentine_rcpt_Sri"/>
</dbReference>
<dbReference type="AlphaFoldDB" id="A8WL15"/>
<feature type="transmembrane region" description="Helical" evidence="1">
    <location>
        <begin position="27"/>
        <end position="49"/>
    </location>
</feature>
<feature type="transmembrane region" description="Helical" evidence="1">
    <location>
        <begin position="250"/>
        <end position="277"/>
    </location>
</feature>
<dbReference type="InParanoid" id="A8WL15"/>
<feature type="transmembrane region" description="Helical" evidence="1">
    <location>
        <begin position="212"/>
        <end position="238"/>
    </location>
</feature>
<dbReference type="KEGG" id="cbr:CBG_24588"/>
<dbReference type="FunCoup" id="A8WL15">
    <property type="interactions" value="10"/>
</dbReference>
<accession>A8WL15</accession>
<organism evidence="2 3">
    <name type="scientific">Caenorhabditis briggsae</name>
    <dbReference type="NCBI Taxonomy" id="6238"/>
    <lineage>
        <taxon>Eukaryota</taxon>
        <taxon>Metazoa</taxon>
        <taxon>Ecdysozoa</taxon>
        <taxon>Nematoda</taxon>
        <taxon>Chromadorea</taxon>
        <taxon>Rhabditida</taxon>
        <taxon>Rhabditina</taxon>
        <taxon>Rhabditomorpha</taxon>
        <taxon>Rhabditoidea</taxon>
        <taxon>Rhabditidae</taxon>
        <taxon>Peloderinae</taxon>
        <taxon>Caenorhabditis</taxon>
    </lineage>
</organism>
<sequence length="304" mass="34431">MSIIEFPVSFSPTNSRAKFCENQKKDFQIICFLLDTHLTLLVSPIAYFPALLGVSHGFYSKILSIRTHYQINIIFTLIVLQITSLLCSFIKKHQSVAAIDQKRIMGTFRKYLIKVLLHIPPLLISVSFGFSNLDKAEEIEIANAEYPKLVHLLSLPNAELYSTSSVSIKITLVIMIGTFVLFCSLFLFYYIQILQMLHGHRQFMAARTYSKHVSAVLSLVAQLTVLVIWLAIPLAVLLGDVILHIEGFEAFCNLLICLFSTHSIMSTIVMVFTFPAFRRVVSCREKPMFSPATTMVQPRKGFQN</sequence>
<evidence type="ECO:0000256" key="1">
    <source>
        <dbReference type="SAM" id="Phobius"/>
    </source>
</evidence>
<feature type="transmembrane region" description="Helical" evidence="1">
    <location>
        <begin position="111"/>
        <end position="130"/>
    </location>
</feature>
<keyword evidence="1" id="KW-1133">Transmembrane helix</keyword>
<feature type="transmembrane region" description="Helical" evidence="1">
    <location>
        <begin position="69"/>
        <end position="90"/>
    </location>
</feature>
<dbReference type="HOGENOM" id="CLU_067919_1_0_1"/>
<keyword evidence="1" id="KW-0812">Transmembrane</keyword>
<keyword evidence="3" id="KW-1185">Reference proteome</keyword>
<dbReference type="eggNOG" id="ENOG502R134">
    <property type="taxonomic scope" value="Eukaryota"/>
</dbReference>